<proteinExistence type="predicted"/>
<keyword evidence="2" id="KW-0597">Phosphoprotein</keyword>
<dbReference type="PANTHER" id="PTHR44845:SF1">
    <property type="entry name" value="L-2-AMINOADIPATE REDUCTASE"/>
    <property type="match status" value="1"/>
</dbReference>
<dbReference type="GO" id="GO:0030170">
    <property type="term" value="F:pyridoxal phosphate binding"/>
    <property type="evidence" value="ECO:0007669"/>
    <property type="project" value="InterPro"/>
</dbReference>
<protein>
    <submittedName>
        <fullName evidence="6">Amino acid adenylation domain-containing protein</fullName>
    </submittedName>
</protein>
<evidence type="ECO:0000259" key="4">
    <source>
        <dbReference type="Pfam" id="PF00501"/>
    </source>
</evidence>
<dbReference type="InterPro" id="IPR006162">
    <property type="entry name" value="Ppantetheine_attach_site"/>
</dbReference>
<evidence type="ECO:0000313" key="6">
    <source>
        <dbReference type="EMBL" id="PXX68877.1"/>
    </source>
</evidence>
<sequence>MPRDEITSGTEQLSTIGNDAIGIDSSSLDRAYRSGAFKAPDGPWEPLVIAVALHVLLDRVFSARSAIVLATSDGLDVGLRLLDISEVDPERHTLADLRGLIAEAAVIDEIDFAAGHLVSVVDPARYVQLVERSGVVTAMNVDARTGQVVVSLPREGVTDEVVEVMAAAWAAGMSSWPEIPLQQAFTCPSTIVERAAPADEPDLFVTRFVQLARAFPDRIAIETATRSISYAELDRTADRVAADLERRGVRAGDTLLLVPNRDETLVATFVAALKAGITVSIADPDAPAGYIEECARVAGADHVADLAGVGIAGAFTALGDESGAEPERYVAERFRRDDCAIVTFTSGTSGTPKAVRGRYGSLTYFFDWMDDRFGSLRDARFGMCSSIGHDPLQRDIMTPLYLGGTIVVPESRSSTVSEEFPRWLAAHRVQVVCINPAAIRLLAGAEGELAALESVFLVGAALTRAQVRTVARVAPGARIVNLYGSTETQRAVGYFEVDTGAEELAGLPDVMPVGSGMKDVEVLVVTPGRRVCLPFQTGQIVVRSTQIALGYVGDPELTAVKFCTGIPEGSAVPAYLTGDLGYRSPRLGVLFVGRADQQIKINGYRIELDHVSEKCRTMPAVKDAVTIGFELDGTMALAVFLVPVDASIRFEPTAFRASLAERVPKYMLPQRVVTVTGLPMTRNGKVDVAALRAMLSEPVPNMDRVVGTAARVRDYLRYITGLDEPDMNAPLDALGIDSLRLAALLSRVAGPGTPRSGLTNALSAAQLLAALTDNGTRKPATPSAGGRAASQLDVRGLLGPASGISETAIHFRGRRFDHLCSNSYLGLNSHPVIRAAMVEFAGKSTSFGSHGSGAINGYTTEHQRLVDALRALLRCEAVTLYSSGYLANVSAIPAIAGSDDALFIDERCHRSLLDGCLLSGAAVHIYRHNDPDDLRGQLRAFPVDGRRVIVCEAIFGVGGDIADLPALAACAREENALLFVDEASSVGQLGPGGRGIEAHYGMPGCIDIRVGSLAKAFVGGGGFVTSTAEFAEGLQRHRGATFSTVISPMAAALGAESVELLLREGDELVGRLAANRATWTTALHAAGFDTGVSATAIVPLLFPAVEDTARWFHAALDAGVFLLPLSGAWSSRPGGALRSTVTAAHEPEVLLDVADRLRRAGARLGVAE</sequence>
<dbReference type="AlphaFoldDB" id="A0A318KKF4"/>
<keyword evidence="1" id="KW-0596">Phosphopantetheine</keyword>
<organism evidence="6 7">
    <name type="scientific">Nocardia tenerifensis</name>
    <dbReference type="NCBI Taxonomy" id="228006"/>
    <lineage>
        <taxon>Bacteria</taxon>
        <taxon>Bacillati</taxon>
        <taxon>Actinomycetota</taxon>
        <taxon>Actinomycetes</taxon>
        <taxon>Mycobacteriales</taxon>
        <taxon>Nocardiaceae</taxon>
        <taxon>Nocardia</taxon>
    </lineage>
</organism>
<feature type="domain" description="Aminotransferase class I/classII large" evidence="3">
    <location>
        <begin position="819"/>
        <end position="1157"/>
    </location>
</feature>
<dbReference type="Gene3D" id="3.40.640.10">
    <property type="entry name" value="Type I PLP-dependent aspartate aminotransferase-like (Major domain)"/>
    <property type="match status" value="1"/>
</dbReference>
<dbReference type="EMBL" id="QJKF01000002">
    <property type="protein sequence ID" value="PXX68877.1"/>
    <property type="molecule type" value="Genomic_DNA"/>
</dbReference>
<evidence type="ECO:0000259" key="3">
    <source>
        <dbReference type="Pfam" id="PF00155"/>
    </source>
</evidence>
<dbReference type="InterPro" id="IPR015422">
    <property type="entry name" value="PyrdxlP-dep_Trfase_small"/>
</dbReference>
<dbReference type="InterPro" id="IPR045851">
    <property type="entry name" value="AMP-bd_C_sf"/>
</dbReference>
<dbReference type="InterPro" id="IPR020845">
    <property type="entry name" value="AMP-binding_CS"/>
</dbReference>
<dbReference type="PANTHER" id="PTHR44845">
    <property type="entry name" value="CARRIER DOMAIN-CONTAINING PROTEIN"/>
    <property type="match status" value="1"/>
</dbReference>
<dbReference type="InterPro" id="IPR042099">
    <property type="entry name" value="ANL_N_sf"/>
</dbReference>
<accession>A0A318KKF4</accession>
<dbReference type="Pfam" id="PF00155">
    <property type="entry name" value="Aminotran_1_2"/>
    <property type="match status" value="1"/>
</dbReference>
<dbReference type="SUPFAM" id="SSF56801">
    <property type="entry name" value="Acetyl-CoA synthetase-like"/>
    <property type="match status" value="1"/>
</dbReference>
<dbReference type="PROSITE" id="PS00012">
    <property type="entry name" value="PHOSPHOPANTETHEINE"/>
    <property type="match status" value="1"/>
</dbReference>
<feature type="domain" description="AMP-dependent synthetase/ligase" evidence="4">
    <location>
        <begin position="212"/>
        <end position="551"/>
    </location>
</feature>
<dbReference type="InterPro" id="IPR025110">
    <property type="entry name" value="AMP-bd_C"/>
</dbReference>
<dbReference type="PROSITE" id="PS00455">
    <property type="entry name" value="AMP_BINDING"/>
    <property type="match status" value="1"/>
</dbReference>
<evidence type="ECO:0000313" key="7">
    <source>
        <dbReference type="Proteomes" id="UP000247569"/>
    </source>
</evidence>
<dbReference type="SUPFAM" id="SSF53383">
    <property type="entry name" value="PLP-dependent transferases"/>
    <property type="match status" value="1"/>
</dbReference>
<dbReference type="InterPro" id="IPR015424">
    <property type="entry name" value="PyrdxlP-dep_Trfase"/>
</dbReference>
<dbReference type="InterPro" id="IPR004839">
    <property type="entry name" value="Aminotransferase_I/II_large"/>
</dbReference>
<evidence type="ECO:0000256" key="1">
    <source>
        <dbReference type="ARBA" id="ARBA00022450"/>
    </source>
</evidence>
<dbReference type="InterPro" id="IPR000873">
    <property type="entry name" value="AMP-dep_synth/lig_dom"/>
</dbReference>
<feature type="domain" description="AMP-binding enzyme C-terminal" evidence="5">
    <location>
        <begin position="617"/>
        <end position="685"/>
    </location>
</feature>
<dbReference type="Gene3D" id="3.40.50.12780">
    <property type="entry name" value="N-terminal domain of ligase-like"/>
    <property type="match status" value="1"/>
</dbReference>
<keyword evidence="7" id="KW-1185">Reference proteome</keyword>
<evidence type="ECO:0000256" key="2">
    <source>
        <dbReference type="ARBA" id="ARBA00022553"/>
    </source>
</evidence>
<reference evidence="6 7" key="1">
    <citation type="submission" date="2018-05" db="EMBL/GenBank/DDBJ databases">
        <title>Genomic Encyclopedia of Type Strains, Phase IV (KMG-IV): sequencing the most valuable type-strain genomes for metagenomic binning, comparative biology and taxonomic classification.</title>
        <authorList>
            <person name="Goeker M."/>
        </authorList>
    </citation>
    <scope>NUCLEOTIDE SEQUENCE [LARGE SCALE GENOMIC DNA]</scope>
    <source>
        <strain evidence="6 7">DSM 44704</strain>
    </source>
</reference>
<gene>
    <name evidence="6" type="ORF">DFR70_102563</name>
</gene>
<dbReference type="Pfam" id="PF00501">
    <property type="entry name" value="AMP-binding"/>
    <property type="match status" value="1"/>
</dbReference>
<dbReference type="Gene3D" id="3.90.1150.10">
    <property type="entry name" value="Aspartate Aminotransferase, domain 1"/>
    <property type="match status" value="1"/>
</dbReference>
<dbReference type="Proteomes" id="UP000247569">
    <property type="component" value="Unassembled WGS sequence"/>
</dbReference>
<name>A0A318KKF4_9NOCA</name>
<dbReference type="InterPro" id="IPR015421">
    <property type="entry name" value="PyrdxlP-dep_Trfase_major"/>
</dbReference>
<dbReference type="Pfam" id="PF13193">
    <property type="entry name" value="AMP-binding_C"/>
    <property type="match status" value="1"/>
</dbReference>
<evidence type="ECO:0000259" key="5">
    <source>
        <dbReference type="Pfam" id="PF13193"/>
    </source>
</evidence>
<dbReference type="Gene3D" id="3.30.300.30">
    <property type="match status" value="1"/>
</dbReference>
<comment type="caution">
    <text evidence="6">The sequence shown here is derived from an EMBL/GenBank/DDBJ whole genome shotgun (WGS) entry which is preliminary data.</text>
</comment>